<evidence type="ECO:0000313" key="2">
    <source>
        <dbReference type="EMBL" id="OLQ12370.1"/>
    </source>
</evidence>
<dbReference type="Proteomes" id="UP000186817">
    <property type="component" value="Unassembled WGS sequence"/>
</dbReference>
<dbReference type="EMBL" id="LSRX01000044">
    <property type="protein sequence ID" value="OLQ12370.1"/>
    <property type="molecule type" value="Genomic_DNA"/>
</dbReference>
<name>A0A1Q9EY46_SYMMI</name>
<evidence type="ECO:0000256" key="1">
    <source>
        <dbReference type="SAM" id="MobiDB-lite"/>
    </source>
</evidence>
<dbReference type="CDD" id="cd02208">
    <property type="entry name" value="cupin_RmlC-like"/>
    <property type="match status" value="1"/>
</dbReference>
<reference evidence="2 3" key="1">
    <citation type="submission" date="2016-02" db="EMBL/GenBank/DDBJ databases">
        <title>Genome analysis of coral dinoflagellate symbionts highlights evolutionary adaptations to a symbiotic lifestyle.</title>
        <authorList>
            <person name="Aranda M."/>
            <person name="Li Y."/>
            <person name="Liew Y.J."/>
            <person name="Baumgarten S."/>
            <person name="Simakov O."/>
            <person name="Wilson M."/>
            <person name="Piel J."/>
            <person name="Ashoor H."/>
            <person name="Bougouffa S."/>
            <person name="Bajic V.B."/>
            <person name="Ryu T."/>
            <person name="Ravasi T."/>
            <person name="Bayer T."/>
            <person name="Micklem G."/>
            <person name="Kim H."/>
            <person name="Bhak J."/>
            <person name="Lajeunesse T.C."/>
            <person name="Voolstra C.R."/>
        </authorList>
    </citation>
    <scope>NUCLEOTIDE SEQUENCE [LARGE SCALE GENOMIC DNA]</scope>
    <source>
        <strain evidence="2 3">CCMP2467</strain>
    </source>
</reference>
<proteinExistence type="predicted"/>
<dbReference type="InterPro" id="IPR014710">
    <property type="entry name" value="RmlC-like_jellyroll"/>
</dbReference>
<accession>A0A1Q9EY46</accession>
<protein>
    <recommendedName>
        <fullName evidence="4">Cupin type-1 domain-containing protein</fullName>
    </recommendedName>
</protein>
<dbReference type="SUPFAM" id="SSF51182">
    <property type="entry name" value="RmlC-like cupins"/>
    <property type="match status" value="1"/>
</dbReference>
<evidence type="ECO:0000313" key="3">
    <source>
        <dbReference type="Proteomes" id="UP000186817"/>
    </source>
</evidence>
<organism evidence="2 3">
    <name type="scientific">Symbiodinium microadriaticum</name>
    <name type="common">Dinoflagellate</name>
    <name type="synonym">Zooxanthella microadriatica</name>
    <dbReference type="NCBI Taxonomy" id="2951"/>
    <lineage>
        <taxon>Eukaryota</taxon>
        <taxon>Sar</taxon>
        <taxon>Alveolata</taxon>
        <taxon>Dinophyceae</taxon>
        <taxon>Suessiales</taxon>
        <taxon>Symbiodiniaceae</taxon>
        <taxon>Symbiodinium</taxon>
    </lineage>
</organism>
<comment type="caution">
    <text evidence="2">The sequence shown here is derived from an EMBL/GenBank/DDBJ whole genome shotgun (WGS) entry which is preliminary data.</text>
</comment>
<feature type="compositionally biased region" description="Basic and acidic residues" evidence="1">
    <location>
        <begin position="193"/>
        <end position="217"/>
    </location>
</feature>
<dbReference type="OrthoDB" id="445803at2759"/>
<feature type="compositionally biased region" description="Basic and acidic residues" evidence="1">
    <location>
        <begin position="94"/>
        <end position="105"/>
    </location>
</feature>
<sequence length="1035" mass="115746">MDLGRWSFEAEVEDVFGVLSDAESEDEVKDQGAIDLQEDEEKEKLPATAEPGVAEGKSPTEAQEKPKKDEEEKPEDGKADIREAEDVDQEDSTTEQRCKEEREKSPILAQPVMPPESSELQKEELRKAEERQRRAPKRKLPEPKAASKASEAWVERQRWPVRAEPPGNADDDDDDEVVVLSVSAGDKILNQENGKRKVSEQEAEEKQTKPSLEEMAAEEKDTDTFVISVLRTKYWGNNMAAHASIMAIGINFVAILLVDQHRDYGHQRFRKHEQRDVRAGERCDCSGRSRGGFLVWLCSHEFDRPSYDFASVSLFTLHALPNSPVFFLALQWLMSILCLSVLSSVRLEQGMLQEADRQILNKEDSVNRGQDVEFDAGQNTSRSCNPGCMLMQQLLSPILLAPNSPRLRRIIIATFLVRGPGSMTFDIGGHFLAQIWISYGSGGRKLSLDNQGWLKSLRNKGQSLVRLPVLAIEYLAIWMGPTEVSLRPAKRGLESTFLVQRFGRDAQVDNCDDDDDDEDGYGRRMIQMCLRGDPGGDEDEVREQMRADLGASLARIQGEEGGGHLETVWWADGIALVLDASLLVRLKATQRAIRQGGIIVESYSQSSDDEEDMNDAPGWFAEFSFLLLEKVLLTTALRQGNQKNYVRIQLYCSLFVLVPKGERSVRDTLLGEIFQDLQDFSGTPGRATMKAVKHWQKETELAETSFTRLFTPRVGHSDQVHCMHRECCSRALPILLGWVLCEPVCAEVFTHKENMGLQDGRHDRYPCASTPRITSWEDAPVFKINHEPYTNTKKVFLRKGELPPLTQISAADFLEGTYFEDHDHEDMFEMFYVLSGNGRFAITERNAGSGQWSRIEVPAEPGTLLHLPPGVQHAGLTDTGFRFLMLGTVTQDEACNKTSLITAGASHTCKATAEFKQLRTSEEAFDSQEGFTRRSSLLTSGELPSILDVSRFQLNSSQRLALNLPASEAQAAQVFYVLQGSGEAVGTTLKGPLQQDSFVLLPPGHATEIFAGSTGMELLRFAIDPKCQRQAHDEL</sequence>
<dbReference type="InterPro" id="IPR011051">
    <property type="entry name" value="RmlC_Cupin_sf"/>
</dbReference>
<feature type="region of interest" description="Disordered" evidence="1">
    <location>
        <begin position="18"/>
        <end position="174"/>
    </location>
</feature>
<feature type="compositionally biased region" description="Basic and acidic residues" evidence="1">
    <location>
        <begin position="62"/>
        <end position="84"/>
    </location>
</feature>
<feature type="compositionally biased region" description="Basic and acidic residues" evidence="1">
    <location>
        <begin position="119"/>
        <end position="133"/>
    </location>
</feature>
<evidence type="ECO:0008006" key="4">
    <source>
        <dbReference type="Google" id="ProtNLM"/>
    </source>
</evidence>
<gene>
    <name evidence="2" type="ORF">AK812_SmicGene3728</name>
</gene>
<dbReference type="Gene3D" id="2.60.120.10">
    <property type="entry name" value="Jelly Rolls"/>
    <property type="match status" value="1"/>
</dbReference>
<feature type="region of interest" description="Disordered" evidence="1">
    <location>
        <begin position="190"/>
        <end position="217"/>
    </location>
</feature>
<keyword evidence="3" id="KW-1185">Reference proteome</keyword>
<dbReference type="AlphaFoldDB" id="A0A1Q9EY46"/>